<reference evidence="1" key="1">
    <citation type="submission" date="2021-01" db="EMBL/GenBank/DDBJ databases">
        <authorList>
            <person name="Sun H.-H."/>
            <person name="Zhang S."/>
            <person name="Zhang Y.-J."/>
        </authorList>
    </citation>
    <scope>NUCLEOTIDE SEQUENCE</scope>
    <source>
        <strain evidence="1">CMM1</strain>
    </source>
</reference>
<dbReference type="EMBL" id="MW538937">
    <property type="protein sequence ID" value="UBU98525.1"/>
    <property type="molecule type" value="Genomic_DNA"/>
</dbReference>
<protein>
    <submittedName>
        <fullName evidence="1">LAGLIDADG endonuclease</fullName>
    </submittedName>
</protein>
<keyword evidence="1" id="KW-0255">Endonuclease</keyword>
<dbReference type="RefSeq" id="YP_010218663.1">
    <property type="nucleotide sequence ID" value="NC_058917.1"/>
</dbReference>
<gene>
    <name evidence="1" type="primary">orf102E</name>
</gene>
<dbReference type="GeneID" id="68665185"/>
<dbReference type="AlphaFoldDB" id="A0A8K1I5M0"/>
<keyword evidence="1" id="KW-0540">Nuclease</keyword>
<sequence length="102" mass="11681">MTLSEGLLRSAPSERPTLEQPSLPKNIIIFLVNFEGGAAYCITKVIPNFLQKVLCFTCRETTRSKISTWSSNICHKYLLSPKFEYLEKKGWIVIDNLVLQCR</sequence>
<keyword evidence="1" id="KW-0496">Mitochondrion</keyword>
<dbReference type="GO" id="GO:0004519">
    <property type="term" value="F:endonuclease activity"/>
    <property type="evidence" value="ECO:0007669"/>
    <property type="project" value="UniProtKB-KW"/>
</dbReference>
<evidence type="ECO:0000313" key="1">
    <source>
        <dbReference type="EMBL" id="UBU98525.1"/>
    </source>
</evidence>
<geneLocation type="mitochondrion" evidence="1"/>
<accession>A0A8K1I5M0</accession>
<name>A0A8K1I5M0_9PEZI</name>
<proteinExistence type="predicted"/>
<organism evidence="1">
    <name type="scientific">Morchella brunnea</name>
    <dbReference type="NCBI Taxonomy" id="1174671"/>
    <lineage>
        <taxon>Eukaryota</taxon>
        <taxon>Fungi</taxon>
        <taxon>Dikarya</taxon>
        <taxon>Ascomycota</taxon>
        <taxon>Pezizomycotina</taxon>
        <taxon>Pezizomycetes</taxon>
        <taxon>Pezizales</taxon>
        <taxon>Morchellaceae</taxon>
        <taxon>Morchella</taxon>
    </lineage>
</organism>
<keyword evidence="1" id="KW-0378">Hydrolase</keyword>